<accession>A0A8T0IEN6</accession>
<feature type="chain" id="PRO_5035764668" description="Secreted protein" evidence="2">
    <location>
        <begin position="25"/>
        <end position="93"/>
    </location>
</feature>
<protein>
    <recommendedName>
        <fullName evidence="5">Secreted protein</fullName>
    </recommendedName>
</protein>
<evidence type="ECO:0000313" key="4">
    <source>
        <dbReference type="Proteomes" id="UP000822688"/>
    </source>
</evidence>
<proteinExistence type="predicted"/>
<dbReference type="AlphaFoldDB" id="A0A8T0IEN6"/>
<organism evidence="3 4">
    <name type="scientific">Ceratodon purpureus</name>
    <name type="common">Fire moss</name>
    <name type="synonym">Dicranum purpureum</name>
    <dbReference type="NCBI Taxonomy" id="3225"/>
    <lineage>
        <taxon>Eukaryota</taxon>
        <taxon>Viridiplantae</taxon>
        <taxon>Streptophyta</taxon>
        <taxon>Embryophyta</taxon>
        <taxon>Bryophyta</taxon>
        <taxon>Bryophytina</taxon>
        <taxon>Bryopsida</taxon>
        <taxon>Dicranidae</taxon>
        <taxon>Pseudoditrichales</taxon>
        <taxon>Ditrichaceae</taxon>
        <taxon>Ceratodon</taxon>
    </lineage>
</organism>
<reference evidence="3" key="1">
    <citation type="submission" date="2020-06" db="EMBL/GenBank/DDBJ databases">
        <title>WGS assembly of Ceratodon purpureus strain R40.</title>
        <authorList>
            <person name="Carey S.B."/>
            <person name="Jenkins J."/>
            <person name="Shu S."/>
            <person name="Lovell J.T."/>
            <person name="Sreedasyam A."/>
            <person name="Maumus F."/>
            <person name="Tiley G.P."/>
            <person name="Fernandez-Pozo N."/>
            <person name="Barry K."/>
            <person name="Chen C."/>
            <person name="Wang M."/>
            <person name="Lipzen A."/>
            <person name="Daum C."/>
            <person name="Saski C.A."/>
            <person name="Payton A.C."/>
            <person name="Mcbreen J.C."/>
            <person name="Conrad R.E."/>
            <person name="Kollar L.M."/>
            <person name="Olsson S."/>
            <person name="Huttunen S."/>
            <person name="Landis J.B."/>
            <person name="Wickett N.J."/>
            <person name="Johnson M.G."/>
            <person name="Rensing S.A."/>
            <person name="Grimwood J."/>
            <person name="Schmutz J."/>
            <person name="Mcdaniel S.F."/>
        </authorList>
    </citation>
    <scope>NUCLEOTIDE SEQUENCE</scope>
    <source>
        <strain evidence="3">R40</strain>
    </source>
</reference>
<keyword evidence="4" id="KW-1185">Reference proteome</keyword>
<evidence type="ECO:0000256" key="2">
    <source>
        <dbReference type="SAM" id="SignalP"/>
    </source>
</evidence>
<sequence length="93" mass="10403">MSTVILIHLEVAVLVVLIPKTCLTFQVPLTRQHTNSRSATQTIKDDKHQHSHSSRSCNLAPRIVQCGCYVTQISSSRTTTKWRSLVSNHDPGH</sequence>
<keyword evidence="2" id="KW-0732">Signal</keyword>
<evidence type="ECO:0000256" key="1">
    <source>
        <dbReference type="SAM" id="MobiDB-lite"/>
    </source>
</evidence>
<comment type="caution">
    <text evidence="3">The sequence shown here is derived from an EMBL/GenBank/DDBJ whole genome shotgun (WGS) entry which is preliminary data.</text>
</comment>
<gene>
    <name evidence="3" type="ORF">KC19_4G255000</name>
</gene>
<feature type="signal peptide" evidence="2">
    <location>
        <begin position="1"/>
        <end position="24"/>
    </location>
</feature>
<feature type="region of interest" description="Disordered" evidence="1">
    <location>
        <begin position="34"/>
        <end position="55"/>
    </location>
</feature>
<evidence type="ECO:0000313" key="3">
    <source>
        <dbReference type="EMBL" id="KAG0581475.1"/>
    </source>
</evidence>
<evidence type="ECO:0008006" key="5">
    <source>
        <dbReference type="Google" id="ProtNLM"/>
    </source>
</evidence>
<dbReference type="Proteomes" id="UP000822688">
    <property type="component" value="Chromosome 4"/>
</dbReference>
<dbReference type="EMBL" id="CM026424">
    <property type="protein sequence ID" value="KAG0581475.1"/>
    <property type="molecule type" value="Genomic_DNA"/>
</dbReference>
<name>A0A8T0IEN6_CERPU</name>